<dbReference type="SMART" id="SM00564">
    <property type="entry name" value="PQQ"/>
    <property type="match status" value="5"/>
</dbReference>
<reference evidence="4 5" key="1">
    <citation type="submission" date="2019-02" db="EMBL/GenBank/DDBJ databases">
        <title>Deep-cultivation of Planctomycetes and their phenomic and genomic characterization uncovers novel biology.</title>
        <authorList>
            <person name="Wiegand S."/>
            <person name="Jogler M."/>
            <person name="Boedeker C."/>
            <person name="Pinto D."/>
            <person name="Vollmers J."/>
            <person name="Rivas-Marin E."/>
            <person name="Kohn T."/>
            <person name="Peeters S.H."/>
            <person name="Heuer A."/>
            <person name="Rast P."/>
            <person name="Oberbeckmann S."/>
            <person name="Bunk B."/>
            <person name="Jeske O."/>
            <person name="Meyerdierks A."/>
            <person name="Storesund J.E."/>
            <person name="Kallscheuer N."/>
            <person name="Luecker S."/>
            <person name="Lage O.M."/>
            <person name="Pohl T."/>
            <person name="Merkel B.J."/>
            <person name="Hornburger P."/>
            <person name="Mueller R.-W."/>
            <person name="Bruemmer F."/>
            <person name="Labrenz M."/>
            <person name="Spormann A.M."/>
            <person name="Op Den Camp H."/>
            <person name="Overmann J."/>
            <person name="Amann R."/>
            <person name="Jetten M.S.M."/>
            <person name="Mascher T."/>
            <person name="Medema M.H."/>
            <person name="Devos D.P."/>
            <person name="Kaster A.-K."/>
            <person name="Ovreas L."/>
            <person name="Rohde M."/>
            <person name="Galperin M.Y."/>
            <person name="Jogler C."/>
        </authorList>
    </citation>
    <scope>NUCLEOTIDE SEQUENCE [LARGE SCALE GENOMIC DNA]</scope>
    <source>
        <strain evidence="4 5">CA13</strain>
    </source>
</reference>
<dbReference type="InterPro" id="IPR002372">
    <property type="entry name" value="PQQ_rpt_dom"/>
</dbReference>
<feature type="domain" description="Pyrrolo-quinoline quinone repeat" evidence="3">
    <location>
        <begin position="183"/>
        <end position="430"/>
    </location>
</feature>
<dbReference type="SUPFAM" id="SSF50998">
    <property type="entry name" value="Quinoprotein alcohol dehydrogenase-like"/>
    <property type="match status" value="1"/>
</dbReference>
<dbReference type="PANTHER" id="PTHR34512">
    <property type="entry name" value="CELL SURFACE PROTEIN"/>
    <property type="match status" value="1"/>
</dbReference>
<dbReference type="Pfam" id="PF13360">
    <property type="entry name" value="PQQ_2"/>
    <property type="match status" value="1"/>
</dbReference>
<feature type="region of interest" description="Disordered" evidence="1">
    <location>
        <begin position="134"/>
        <end position="173"/>
    </location>
</feature>
<keyword evidence="5" id="KW-1185">Reference proteome</keyword>
<accession>A0A5C5Z5F4</accession>
<dbReference type="AlphaFoldDB" id="A0A5C5Z5F4"/>
<dbReference type="EMBL" id="SJPJ01000001">
    <property type="protein sequence ID" value="TWT82430.1"/>
    <property type="molecule type" value="Genomic_DNA"/>
</dbReference>
<organism evidence="4 5">
    <name type="scientific">Novipirellula herctigrandis</name>
    <dbReference type="NCBI Taxonomy" id="2527986"/>
    <lineage>
        <taxon>Bacteria</taxon>
        <taxon>Pseudomonadati</taxon>
        <taxon>Planctomycetota</taxon>
        <taxon>Planctomycetia</taxon>
        <taxon>Pirellulales</taxon>
        <taxon>Pirellulaceae</taxon>
        <taxon>Novipirellula</taxon>
    </lineage>
</organism>
<comment type="caution">
    <text evidence="4">The sequence shown here is derived from an EMBL/GenBank/DDBJ whole genome shotgun (WGS) entry which is preliminary data.</text>
</comment>
<dbReference type="InterPro" id="IPR018391">
    <property type="entry name" value="PQQ_b-propeller_rpt"/>
</dbReference>
<keyword evidence="2" id="KW-0812">Transmembrane</keyword>
<keyword evidence="2" id="KW-1133">Transmembrane helix</keyword>
<evidence type="ECO:0000256" key="1">
    <source>
        <dbReference type="SAM" id="MobiDB-lite"/>
    </source>
</evidence>
<protein>
    <submittedName>
        <fullName evidence="4">Outer membrane biogenesis protein BamB</fullName>
    </submittedName>
</protein>
<evidence type="ECO:0000313" key="4">
    <source>
        <dbReference type="EMBL" id="TWT82430.1"/>
    </source>
</evidence>
<dbReference type="InterPro" id="IPR015943">
    <property type="entry name" value="WD40/YVTN_repeat-like_dom_sf"/>
</dbReference>
<evidence type="ECO:0000256" key="2">
    <source>
        <dbReference type="SAM" id="Phobius"/>
    </source>
</evidence>
<feature type="transmembrane region" description="Helical" evidence="2">
    <location>
        <begin position="42"/>
        <end position="63"/>
    </location>
</feature>
<evidence type="ECO:0000313" key="5">
    <source>
        <dbReference type="Proteomes" id="UP000315010"/>
    </source>
</evidence>
<gene>
    <name evidence="4" type="ORF">CA13_38930</name>
</gene>
<evidence type="ECO:0000259" key="3">
    <source>
        <dbReference type="Pfam" id="PF13360"/>
    </source>
</evidence>
<dbReference type="Gene3D" id="2.130.10.10">
    <property type="entry name" value="YVTN repeat-like/Quinoprotein amine dehydrogenase"/>
    <property type="match status" value="2"/>
</dbReference>
<dbReference type="PANTHER" id="PTHR34512:SF30">
    <property type="entry name" value="OUTER MEMBRANE PROTEIN ASSEMBLY FACTOR BAMB"/>
    <property type="match status" value="1"/>
</dbReference>
<dbReference type="InterPro" id="IPR011047">
    <property type="entry name" value="Quinoprotein_ADH-like_sf"/>
</dbReference>
<name>A0A5C5Z5F4_9BACT</name>
<proteinExistence type="predicted"/>
<keyword evidence="2" id="KW-0472">Membrane</keyword>
<dbReference type="Proteomes" id="UP000315010">
    <property type="component" value="Unassembled WGS sequence"/>
</dbReference>
<sequence>MTKWARLSDFPIGTYAIWVGFTDRILLRFKRDLSGNSKMGTLLLRLILSVSVCCFASGILALVPASGEEIVKDWPHWRGPDGSGVAVHSNPPTTWSETENIKWKIDLPGAGSSTPIILGDRIYVSTAVKTERVAEGNAASEASATTEVAPQERTSGNRPGQRRRGGRGGFGGGRSPTNYYDFVVLAFDRATGKEIWQTTVTEQIPHESGHNTNTFASASPVTDGERLYVSFGSRGVFCLDFDGKQLWDVQLGKMQTRAQFGEGSSPAVHDGTLVVPWDHEGDSFIVALDAKTGNEKWRVARDEQTTWSTPLITEYDGRIQVVTNGTTRVRSYDLHNGELIWECGGQAGNPVPTPVRFEDNVIVMTGYRGNAVYSIPLSSQGDITGTDAITWYNEDAAPYVPSPVLYKGQLYFVKSNNGVLISRDAKSGEELIGQTRLQGISMMYASPVAAADHIFFTGRDGTTLVIKHGNALEIVATNKLDDEIDASAAIVDDEIFLRGKSHLYCIAK</sequence>
<feature type="compositionally biased region" description="Low complexity" evidence="1">
    <location>
        <begin position="135"/>
        <end position="149"/>
    </location>
</feature>